<protein>
    <recommendedName>
        <fullName evidence="2">CCHC-type domain-containing protein</fullName>
    </recommendedName>
</protein>
<dbReference type="GO" id="GO:0003676">
    <property type="term" value="F:nucleic acid binding"/>
    <property type="evidence" value="ECO:0007669"/>
    <property type="project" value="InterPro"/>
</dbReference>
<dbReference type="GO" id="GO:0008270">
    <property type="term" value="F:zinc ion binding"/>
    <property type="evidence" value="ECO:0007669"/>
    <property type="project" value="UniProtKB-KW"/>
</dbReference>
<dbReference type="OrthoDB" id="425619at2759"/>
<dbReference type="GO" id="GO:0004190">
    <property type="term" value="F:aspartic-type endopeptidase activity"/>
    <property type="evidence" value="ECO:0007669"/>
    <property type="project" value="InterPro"/>
</dbReference>
<dbReference type="EMBL" id="BGPR01004308">
    <property type="protein sequence ID" value="GBM98258.1"/>
    <property type="molecule type" value="Genomic_DNA"/>
</dbReference>
<feature type="domain" description="CCHC-type" evidence="2">
    <location>
        <begin position="61"/>
        <end position="74"/>
    </location>
</feature>
<keyword evidence="1" id="KW-0863">Zinc-finger</keyword>
<accession>A0A4Y2K8N9</accession>
<keyword evidence="1" id="KW-0479">Metal-binding</keyword>
<proteinExistence type="predicted"/>
<dbReference type="PROSITE" id="PS50158">
    <property type="entry name" value="ZF_CCHC"/>
    <property type="match status" value="1"/>
</dbReference>
<sequence length="253" mass="28162">MSSGCSGSLAVQFLVDAIRDEETQLSTRDDKFESPLKALEKLVNCLAAEQKNSQGNPNVTCWKCFKKGHVQRACQANEAYSGKLNYGRLEERKIPTLKKSPEKGLKLSALSGLGNELYLDGSICDIPCLFLVDTGTSITLLRADLDRKVKERLLYTAPNLSLKTVICEKAKIQGKLDASIECGSRKFQHRVYVADITDSCTLGLYFLQKCKFTVDFEKNEIRTGSEEISLFPVSTQHRKRTSDGTDVLSTTLY</sequence>
<dbReference type="InterPro" id="IPR001969">
    <property type="entry name" value="Aspartic_peptidase_AS"/>
</dbReference>
<organism evidence="3 4">
    <name type="scientific">Araneus ventricosus</name>
    <name type="common">Orbweaver spider</name>
    <name type="synonym">Epeira ventricosa</name>
    <dbReference type="NCBI Taxonomy" id="182803"/>
    <lineage>
        <taxon>Eukaryota</taxon>
        <taxon>Metazoa</taxon>
        <taxon>Ecdysozoa</taxon>
        <taxon>Arthropoda</taxon>
        <taxon>Chelicerata</taxon>
        <taxon>Arachnida</taxon>
        <taxon>Araneae</taxon>
        <taxon>Araneomorphae</taxon>
        <taxon>Entelegynae</taxon>
        <taxon>Araneoidea</taxon>
        <taxon>Araneidae</taxon>
        <taxon>Araneus</taxon>
    </lineage>
</organism>
<gene>
    <name evidence="3" type="ORF">AVEN_168785_1</name>
</gene>
<dbReference type="CDD" id="cd00303">
    <property type="entry name" value="retropepsin_like"/>
    <property type="match status" value="1"/>
</dbReference>
<evidence type="ECO:0000313" key="4">
    <source>
        <dbReference type="Proteomes" id="UP000499080"/>
    </source>
</evidence>
<reference evidence="3 4" key="1">
    <citation type="journal article" date="2019" name="Sci. Rep.">
        <title>Orb-weaving spider Araneus ventricosus genome elucidates the spidroin gene catalogue.</title>
        <authorList>
            <person name="Kono N."/>
            <person name="Nakamura H."/>
            <person name="Ohtoshi R."/>
            <person name="Moran D.A.P."/>
            <person name="Shinohara A."/>
            <person name="Yoshida Y."/>
            <person name="Fujiwara M."/>
            <person name="Mori M."/>
            <person name="Tomita M."/>
            <person name="Arakawa K."/>
        </authorList>
    </citation>
    <scope>NUCLEOTIDE SEQUENCE [LARGE SCALE GENOMIC DNA]</scope>
</reference>
<keyword evidence="1" id="KW-0862">Zinc</keyword>
<name>A0A4Y2K8N9_ARAVE</name>
<evidence type="ECO:0000259" key="2">
    <source>
        <dbReference type="PROSITE" id="PS50158"/>
    </source>
</evidence>
<comment type="caution">
    <text evidence="3">The sequence shown here is derived from an EMBL/GenBank/DDBJ whole genome shotgun (WGS) entry which is preliminary data.</text>
</comment>
<evidence type="ECO:0000313" key="3">
    <source>
        <dbReference type="EMBL" id="GBM98258.1"/>
    </source>
</evidence>
<dbReference type="GO" id="GO:0006508">
    <property type="term" value="P:proteolysis"/>
    <property type="evidence" value="ECO:0007669"/>
    <property type="project" value="InterPro"/>
</dbReference>
<dbReference type="PROSITE" id="PS00141">
    <property type="entry name" value="ASP_PROTEASE"/>
    <property type="match status" value="1"/>
</dbReference>
<dbReference type="AlphaFoldDB" id="A0A4Y2K8N9"/>
<dbReference type="InterPro" id="IPR021109">
    <property type="entry name" value="Peptidase_aspartic_dom_sf"/>
</dbReference>
<dbReference type="InterPro" id="IPR001878">
    <property type="entry name" value="Znf_CCHC"/>
</dbReference>
<keyword evidence="4" id="KW-1185">Reference proteome</keyword>
<dbReference type="Gene3D" id="2.40.70.10">
    <property type="entry name" value="Acid Proteases"/>
    <property type="match status" value="1"/>
</dbReference>
<evidence type="ECO:0000256" key="1">
    <source>
        <dbReference type="PROSITE-ProRule" id="PRU00047"/>
    </source>
</evidence>
<dbReference type="Proteomes" id="UP000499080">
    <property type="component" value="Unassembled WGS sequence"/>
</dbReference>
<dbReference type="SUPFAM" id="SSF50630">
    <property type="entry name" value="Acid proteases"/>
    <property type="match status" value="1"/>
</dbReference>